<gene>
    <name evidence="1" type="ORF">PC129_g7044</name>
</gene>
<dbReference type="Proteomes" id="UP000760860">
    <property type="component" value="Unassembled WGS sequence"/>
</dbReference>
<sequence length="66" mass="7571">MQQVMLPTTPLLPVRFESRYQKQDLSTSGPTWFLPPELADWSDHDTSTNDGKLYLTTSSIHLHVLK</sequence>
<protein>
    <submittedName>
        <fullName evidence="1">Uncharacterized protein</fullName>
    </submittedName>
</protein>
<dbReference type="EMBL" id="RCMV01000189">
    <property type="protein sequence ID" value="KAG3222220.1"/>
    <property type="molecule type" value="Genomic_DNA"/>
</dbReference>
<organism evidence="1 2">
    <name type="scientific">Phytophthora cactorum</name>
    <dbReference type="NCBI Taxonomy" id="29920"/>
    <lineage>
        <taxon>Eukaryota</taxon>
        <taxon>Sar</taxon>
        <taxon>Stramenopiles</taxon>
        <taxon>Oomycota</taxon>
        <taxon>Peronosporomycetes</taxon>
        <taxon>Peronosporales</taxon>
        <taxon>Peronosporaceae</taxon>
        <taxon>Phytophthora</taxon>
    </lineage>
</organism>
<reference evidence="1" key="1">
    <citation type="submission" date="2018-05" db="EMBL/GenBank/DDBJ databases">
        <title>Effector identification in a new, highly contiguous assembly of the strawberry crown rot pathogen Phytophthora cactorum.</title>
        <authorList>
            <person name="Armitage A.D."/>
            <person name="Nellist C.F."/>
            <person name="Bates H."/>
            <person name="Vickerstaff R.J."/>
            <person name="Harrison R.J."/>
        </authorList>
    </citation>
    <scope>NUCLEOTIDE SEQUENCE</scope>
    <source>
        <strain evidence="1">P421</strain>
    </source>
</reference>
<proteinExistence type="predicted"/>
<accession>A0A8T1IBL1</accession>
<evidence type="ECO:0000313" key="2">
    <source>
        <dbReference type="Proteomes" id="UP000760860"/>
    </source>
</evidence>
<name>A0A8T1IBL1_9STRA</name>
<comment type="caution">
    <text evidence="1">The sequence shown here is derived from an EMBL/GenBank/DDBJ whole genome shotgun (WGS) entry which is preliminary data.</text>
</comment>
<evidence type="ECO:0000313" key="1">
    <source>
        <dbReference type="EMBL" id="KAG3222220.1"/>
    </source>
</evidence>
<dbReference type="AlphaFoldDB" id="A0A8T1IBL1"/>